<dbReference type="PROSITE" id="PS00608">
    <property type="entry name" value="GLYCOSYL_HYDROL_F2_2"/>
    <property type="match status" value="1"/>
</dbReference>
<dbReference type="InterPro" id="IPR023232">
    <property type="entry name" value="Glyco_hydro_2_AS"/>
</dbReference>
<dbReference type="EMBL" id="KF121276">
    <property type="protein sequence ID" value="AIA88560.1"/>
    <property type="molecule type" value="Genomic_DNA"/>
</dbReference>
<accession>A0A060C6A8</accession>
<feature type="non-terminal residue" evidence="2">
    <location>
        <position position="161"/>
    </location>
</feature>
<dbReference type="Pfam" id="PF02836">
    <property type="entry name" value="Glyco_hydro_2_C"/>
    <property type="match status" value="1"/>
</dbReference>
<dbReference type="GO" id="GO:0004553">
    <property type="term" value="F:hydrolase activity, hydrolyzing O-glycosyl compounds"/>
    <property type="evidence" value="ECO:0007669"/>
    <property type="project" value="InterPro"/>
</dbReference>
<evidence type="ECO:0000259" key="1">
    <source>
        <dbReference type="Pfam" id="PF02836"/>
    </source>
</evidence>
<dbReference type="GO" id="GO:0005975">
    <property type="term" value="P:carbohydrate metabolic process"/>
    <property type="evidence" value="ECO:0007669"/>
    <property type="project" value="InterPro"/>
</dbReference>
<dbReference type="AlphaFoldDB" id="A0A060C6A8"/>
<protein>
    <submittedName>
        <fullName evidence="2">CAZy families GH2|CBM57 protein</fullName>
    </submittedName>
</protein>
<sequence length="161" mass="18682">GVRPPGPDCYSEIQLVNEVTPTKEFHDVVMQLAHELVAQQRNHPSVFFWGSMNEVLITTYRKGFTPAQRTEYFVQVRELVREVDTFYREVDPSRLTSFAIHGDYNMYSEAGLLDIPQVPGMNLYYGWYEPKMDGAREFVERYHHDVPDRPLLMTEYGAGAD</sequence>
<feature type="domain" description="Glycoside hydrolase family 2 catalytic" evidence="1">
    <location>
        <begin position="15"/>
        <end position="158"/>
    </location>
</feature>
<dbReference type="Gene3D" id="3.20.20.80">
    <property type="entry name" value="Glycosidases"/>
    <property type="match status" value="1"/>
</dbReference>
<evidence type="ECO:0000313" key="2">
    <source>
        <dbReference type="EMBL" id="AIA88560.1"/>
    </source>
</evidence>
<feature type="non-terminal residue" evidence="2">
    <location>
        <position position="1"/>
    </location>
</feature>
<name>A0A060C6A8_9FLAO</name>
<dbReference type="InterPro" id="IPR017853">
    <property type="entry name" value="GH"/>
</dbReference>
<reference evidence="2" key="1">
    <citation type="journal article" date="2013" name="Environ. Microbiol.">
        <title>Seasonally variable intestinal metagenomes of the red palm weevil (Rhynchophorus ferrugineus).</title>
        <authorList>
            <person name="Jia S."/>
            <person name="Zhang X."/>
            <person name="Zhang G."/>
            <person name="Yin A."/>
            <person name="Zhang S."/>
            <person name="Li F."/>
            <person name="Wang L."/>
            <person name="Zhao D."/>
            <person name="Yun Q."/>
            <person name="Tala"/>
            <person name="Wang J."/>
            <person name="Sun G."/>
            <person name="Baabdullah M."/>
            <person name="Yu X."/>
            <person name="Hu S."/>
            <person name="Al-Mssallem I.S."/>
            <person name="Yu J."/>
        </authorList>
    </citation>
    <scope>NUCLEOTIDE SEQUENCE</scope>
</reference>
<proteinExistence type="predicted"/>
<dbReference type="SUPFAM" id="SSF51445">
    <property type="entry name" value="(Trans)glycosidases"/>
    <property type="match status" value="1"/>
</dbReference>
<dbReference type="InterPro" id="IPR006103">
    <property type="entry name" value="Glyco_hydro_2_cat"/>
</dbReference>
<organism evidence="2">
    <name type="scientific">uncultured Zunongwangia sp</name>
    <dbReference type="NCBI Taxonomy" id="941974"/>
    <lineage>
        <taxon>Bacteria</taxon>
        <taxon>Pseudomonadati</taxon>
        <taxon>Bacteroidota</taxon>
        <taxon>Flavobacteriia</taxon>
        <taxon>Flavobacteriales</taxon>
        <taxon>Flavobacteriaceae</taxon>
        <taxon>Zunongwangia</taxon>
        <taxon>environmental samples</taxon>
    </lineage>
</organism>